<evidence type="ECO:0000313" key="1">
    <source>
        <dbReference type="EMBL" id="CAF1378694.1"/>
    </source>
</evidence>
<comment type="caution">
    <text evidence="1">The sequence shown here is derived from an EMBL/GenBank/DDBJ whole genome shotgun (WGS) entry which is preliminary data.</text>
</comment>
<dbReference type="AlphaFoldDB" id="A0A815J7R1"/>
<organism evidence="1 2">
    <name type="scientific">Rotaria magnacalcarata</name>
    <dbReference type="NCBI Taxonomy" id="392030"/>
    <lineage>
        <taxon>Eukaryota</taxon>
        <taxon>Metazoa</taxon>
        <taxon>Spiralia</taxon>
        <taxon>Gnathifera</taxon>
        <taxon>Rotifera</taxon>
        <taxon>Eurotatoria</taxon>
        <taxon>Bdelloidea</taxon>
        <taxon>Philodinida</taxon>
        <taxon>Philodinidae</taxon>
        <taxon>Rotaria</taxon>
    </lineage>
</organism>
<accession>A0A815J7R1</accession>
<evidence type="ECO:0000313" key="2">
    <source>
        <dbReference type="Proteomes" id="UP000663855"/>
    </source>
</evidence>
<proteinExistence type="predicted"/>
<dbReference type="EMBL" id="CAJNOV010009773">
    <property type="protein sequence ID" value="CAF1378694.1"/>
    <property type="molecule type" value="Genomic_DNA"/>
</dbReference>
<sequence length="132" mass="15043">MTTTIENLITNKRKFISDDEAYPPSARILSITNQAESCCNAKKIKSVEIERLPSSIIEIDDNDDMICENSNLKEHGPQQVNSTTTDKQRAVSVPQHCNGIYNVDASPQTYLIRCYCDPYRLNAFIPYDFDIY</sequence>
<name>A0A815J7R1_9BILA</name>
<gene>
    <name evidence="1" type="ORF">CJN711_LOCUS20831</name>
</gene>
<protein>
    <submittedName>
        <fullName evidence="1">Uncharacterized protein</fullName>
    </submittedName>
</protein>
<dbReference type="Proteomes" id="UP000663855">
    <property type="component" value="Unassembled WGS sequence"/>
</dbReference>
<reference evidence="1" key="1">
    <citation type="submission" date="2021-02" db="EMBL/GenBank/DDBJ databases">
        <authorList>
            <person name="Nowell W R."/>
        </authorList>
    </citation>
    <scope>NUCLEOTIDE SEQUENCE</scope>
</reference>